<dbReference type="OrthoDB" id="1932706at2759"/>
<sequence>MFSSTGAAKLDCDSERIWKIIDKYTPKDKSQKRPDSEDIYDNLYNCYINHLNGSSDKRFRSSTNLLQKLPPAVAQVSVIINLYSDEKGYSIMLPEPTSHHSSENKEIFLPYENDDLFSYLDSGEVPPVLMEILGKTKYCQMYSGCIICEVRSYRVPYLLPAGEDTLNYESQLILLKPSPEITSMLINDFSRNCTKEDRLALESRVLMATQPPLCLDPDTDVVCVQNRMHYNRKKYHTSGIRRYLRRQCQARRSIMQLYAEGPNPETLLLESFLSSKKIPRSHTARIKSLKERRKHIEKPCSFDEIMSEVKKYARPVHGVIAPVEIINRQEQQSSSKPLPGPPPRPTVTTTSDSISINLKGREDKISVKTEEQPSKPPLDVPIPSSHQTIPPQPLPPNPATIKKPHKPVVAAPPQQPRPISRPVFARPVLPGITVLMGDSKAGRSVLPKAPPKLRPSLPPSIQPSKPVSSTVPPTLKLLKQALPLPAPPPSTSLPPPLKQQPIKATPPTSIAPAMPQLHKLKMPFIPGAGGGGGGGGGGGPKQKKRKQK</sequence>
<dbReference type="GO" id="GO:0000124">
    <property type="term" value="C:SAGA complex"/>
    <property type="evidence" value="ECO:0007669"/>
    <property type="project" value="InterPro"/>
</dbReference>
<dbReference type="EnsemblMetazoa" id="Aqu2.1.27198_001">
    <property type="protein sequence ID" value="Aqu2.1.27198_001"/>
    <property type="gene ID" value="Aqu2.1.27198"/>
</dbReference>
<evidence type="ECO:0000313" key="5">
    <source>
        <dbReference type="Proteomes" id="UP000007879"/>
    </source>
</evidence>
<name>A0A1X7UIA3_AMPQE</name>
<dbReference type="InterPro" id="IPR021950">
    <property type="entry name" value="Spt20"/>
</dbReference>
<evidence type="ECO:0000256" key="2">
    <source>
        <dbReference type="SAM" id="MobiDB-lite"/>
    </source>
</evidence>
<dbReference type="EnsemblMetazoa" id="XM_019998575.1">
    <property type="protein sequence ID" value="XP_019854134.1"/>
    <property type="gene ID" value="LOC109583299"/>
</dbReference>
<keyword evidence="5" id="KW-1185">Reference proteome</keyword>
<dbReference type="Pfam" id="PF12090">
    <property type="entry name" value="Spt20_SEP"/>
    <property type="match status" value="1"/>
</dbReference>
<feature type="compositionally biased region" description="Pro residues" evidence="2">
    <location>
        <begin position="484"/>
        <end position="498"/>
    </location>
</feature>
<evidence type="ECO:0000259" key="3">
    <source>
        <dbReference type="Pfam" id="PF12090"/>
    </source>
</evidence>
<reference evidence="5" key="1">
    <citation type="journal article" date="2010" name="Nature">
        <title>The Amphimedon queenslandica genome and the evolution of animal complexity.</title>
        <authorList>
            <person name="Srivastava M."/>
            <person name="Simakov O."/>
            <person name="Chapman J."/>
            <person name="Fahey B."/>
            <person name="Gauthier M.E."/>
            <person name="Mitros T."/>
            <person name="Richards G.S."/>
            <person name="Conaco C."/>
            <person name="Dacre M."/>
            <person name="Hellsten U."/>
            <person name="Larroux C."/>
            <person name="Putnam N.H."/>
            <person name="Stanke M."/>
            <person name="Adamska M."/>
            <person name="Darling A."/>
            <person name="Degnan S.M."/>
            <person name="Oakley T.H."/>
            <person name="Plachetzki D.C."/>
            <person name="Zhai Y."/>
            <person name="Adamski M."/>
            <person name="Calcino A."/>
            <person name="Cummins S.F."/>
            <person name="Goodstein D.M."/>
            <person name="Harris C."/>
            <person name="Jackson D.J."/>
            <person name="Leys S.P."/>
            <person name="Shu S."/>
            <person name="Woodcroft B.J."/>
            <person name="Vervoort M."/>
            <person name="Kosik K.S."/>
            <person name="Manning G."/>
            <person name="Degnan B.M."/>
            <person name="Rokhsar D.S."/>
        </authorList>
    </citation>
    <scope>NUCLEOTIDE SEQUENCE [LARGE SCALE GENOMIC DNA]</scope>
</reference>
<evidence type="ECO:0000256" key="1">
    <source>
        <dbReference type="ARBA" id="ARBA00009112"/>
    </source>
</evidence>
<dbReference type="eggNOG" id="ENOG502QS30">
    <property type="taxonomic scope" value="Eukaryota"/>
</dbReference>
<feature type="compositionally biased region" description="Low complexity" evidence="2">
    <location>
        <begin position="463"/>
        <end position="483"/>
    </location>
</feature>
<dbReference type="InParanoid" id="A0A1X7UIA3"/>
<dbReference type="PANTHER" id="PTHR13526">
    <property type="entry name" value="TRANSCRIPTION FACTOR SPT20 HOMOLOG"/>
    <property type="match status" value="1"/>
</dbReference>
<accession>A0A1X7UIA3</accession>
<feature type="region of interest" description="Disordered" evidence="2">
    <location>
        <begin position="443"/>
        <end position="548"/>
    </location>
</feature>
<comment type="similarity">
    <text evidence="1">Belongs to the SPT20 family.</text>
</comment>
<dbReference type="Proteomes" id="UP000007879">
    <property type="component" value="Unassembled WGS sequence"/>
</dbReference>
<organism evidence="4">
    <name type="scientific">Amphimedon queenslandica</name>
    <name type="common">Sponge</name>
    <dbReference type="NCBI Taxonomy" id="400682"/>
    <lineage>
        <taxon>Eukaryota</taxon>
        <taxon>Metazoa</taxon>
        <taxon>Porifera</taxon>
        <taxon>Demospongiae</taxon>
        <taxon>Heteroscleromorpha</taxon>
        <taxon>Haplosclerida</taxon>
        <taxon>Niphatidae</taxon>
        <taxon>Amphimedon</taxon>
    </lineage>
</organism>
<reference evidence="4" key="2">
    <citation type="submission" date="2017-05" db="UniProtKB">
        <authorList>
            <consortium name="EnsemblMetazoa"/>
        </authorList>
    </citation>
    <scope>IDENTIFICATION</scope>
</reference>
<protein>
    <recommendedName>
        <fullName evidence="3">Spt20-like SEP domain-containing protein</fullName>
    </recommendedName>
</protein>
<feature type="compositionally biased region" description="Basic and acidic residues" evidence="2">
    <location>
        <begin position="359"/>
        <end position="373"/>
    </location>
</feature>
<dbReference type="GO" id="GO:0006357">
    <property type="term" value="P:regulation of transcription by RNA polymerase II"/>
    <property type="evidence" value="ECO:0007669"/>
    <property type="project" value="TreeGrafter"/>
</dbReference>
<evidence type="ECO:0000313" key="4">
    <source>
        <dbReference type="EnsemblMetazoa" id="Aqu2.1.27198_001"/>
    </source>
</evidence>
<dbReference type="GO" id="GO:0003712">
    <property type="term" value="F:transcription coregulator activity"/>
    <property type="evidence" value="ECO:0007669"/>
    <property type="project" value="InterPro"/>
</dbReference>
<proteinExistence type="inferred from homology"/>
<dbReference type="AlphaFoldDB" id="A0A1X7UIA3"/>
<dbReference type="PANTHER" id="PTHR13526:SF8">
    <property type="entry name" value="TRANSCRIPTION FACTOR SPT20 HOMOLOG"/>
    <property type="match status" value="1"/>
</dbReference>
<gene>
    <name evidence="4" type="primary">109583299</name>
</gene>
<dbReference type="KEGG" id="aqu:109583299"/>
<feature type="compositionally biased region" description="Pro residues" evidence="2">
    <location>
        <begin position="448"/>
        <end position="461"/>
    </location>
</feature>
<dbReference type="InterPro" id="IPR046468">
    <property type="entry name" value="Spt20-like_SEP"/>
</dbReference>
<dbReference type="STRING" id="400682.A0A1X7UIA3"/>
<feature type="region of interest" description="Disordered" evidence="2">
    <location>
        <begin position="328"/>
        <end position="422"/>
    </location>
</feature>
<feature type="compositionally biased region" description="Gly residues" evidence="2">
    <location>
        <begin position="527"/>
        <end position="540"/>
    </location>
</feature>
<feature type="domain" description="Spt20-like SEP" evidence="3">
    <location>
        <begin position="75"/>
        <end position="154"/>
    </location>
</feature>